<evidence type="ECO:0000313" key="2">
    <source>
        <dbReference type="Proteomes" id="UP000276282"/>
    </source>
</evidence>
<gene>
    <name evidence="1" type="ORF">BC962_2236</name>
</gene>
<reference evidence="1 2" key="1">
    <citation type="submission" date="2018-10" db="EMBL/GenBank/DDBJ databases">
        <title>Genomic Encyclopedia of Archaeal and Bacterial Type Strains, Phase II (KMG-II): from individual species to whole genera.</title>
        <authorList>
            <person name="Goeker M."/>
        </authorList>
    </citation>
    <scope>NUCLEOTIDE SEQUENCE [LARGE SCALE GENOMIC DNA]</scope>
    <source>
        <strain evidence="1 2">DSM 19839</strain>
    </source>
</reference>
<accession>A0A495PLA4</accession>
<dbReference type="Pfam" id="PF14052">
    <property type="entry name" value="Caps_assemb_Wzi"/>
    <property type="match status" value="1"/>
</dbReference>
<name>A0A495PLA4_9FLAO</name>
<organism evidence="1 2">
    <name type="scientific">Gillisia mitskevichiae</name>
    <dbReference type="NCBI Taxonomy" id="270921"/>
    <lineage>
        <taxon>Bacteria</taxon>
        <taxon>Pseudomonadati</taxon>
        <taxon>Bacteroidota</taxon>
        <taxon>Flavobacteriia</taxon>
        <taxon>Flavobacteriales</taxon>
        <taxon>Flavobacteriaceae</taxon>
        <taxon>Gillisia</taxon>
    </lineage>
</organism>
<dbReference type="EMBL" id="RBLG01000003">
    <property type="protein sequence ID" value="RKS50475.1"/>
    <property type="molecule type" value="Genomic_DNA"/>
</dbReference>
<comment type="caution">
    <text evidence="1">The sequence shown here is derived from an EMBL/GenBank/DDBJ whole genome shotgun (WGS) entry which is preliminary data.</text>
</comment>
<dbReference type="Proteomes" id="UP000276282">
    <property type="component" value="Unassembled WGS sequence"/>
</dbReference>
<proteinExistence type="predicted"/>
<protein>
    <submittedName>
        <fullName evidence="1">Capsule assembly protein Wzi</fullName>
    </submittedName>
</protein>
<dbReference type="AlphaFoldDB" id="A0A495PLA4"/>
<dbReference type="Gene3D" id="2.40.160.130">
    <property type="entry name" value="Capsule assembly protein Wzi"/>
    <property type="match status" value="1"/>
</dbReference>
<dbReference type="RefSeq" id="WP_121346081.1">
    <property type="nucleotide sequence ID" value="NZ_RBLG01000003.1"/>
</dbReference>
<keyword evidence="2" id="KW-1185">Reference proteome</keyword>
<dbReference type="InterPro" id="IPR026950">
    <property type="entry name" value="Caps_assemb_Wzi"/>
</dbReference>
<dbReference type="InterPro" id="IPR038636">
    <property type="entry name" value="Wzi_sf"/>
</dbReference>
<sequence length="475" mass="54939">MNIGRGLFFTLFIFNSFIGFSQLNFSGEATSRVYISSEDKLPFWLYSNQRGRINDSTTVSLFLTARENWKINQNADLEIGGGILYQDAAEEEVDLDELYIQYKNSWIRIIGGIKQIDELYDGLSGTNGNMLWSLNAKPIPGIQLNTVKPIYFLFNKHLGISGTWGEFLLDNDKNRFVKKIKIHKKSLFINYRSNNELKIKLGIEHFVQWGGESPESHIGIQPKSFSDYLKIITGQGGQEDAFIGEQTNALGNHLGSYELRISKVINNIYYEIMYSHPFEDGSGMLYYNRPDGRYGIFVDLTEYSLREKPWIQKFMYEFYYTKDQSHERSPLIHKWDNYFNNGLYQSGWTYKDNVLGLPFFTINQYGNDKKPSIGNNRIIVHHFGLKGNLMQKIPYKLFLSYRNNNGHVRNLNDFDGEEFREDDPRGRIILPHEIVSTYLDVNLLNSFLNINLELGADFSSENSNLGVGIKINKTF</sequence>
<evidence type="ECO:0000313" key="1">
    <source>
        <dbReference type="EMBL" id="RKS50475.1"/>
    </source>
</evidence>
<dbReference type="OrthoDB" id="596512at2"/>